<dbReference type="PANTHER" id="PTHR43464">
    <property type="entry name" value="METHYLTRANSFERASE"/>
    <property type="match status" value="1"/>
</dbReference>
<dbReference type="RefSeq" id="WP_311617992.1">
    <property type="nucleotide sequence ID" value="NZ_JAVREV010000006.1"/>
</dbReference>
<dbReference type="GO" id="GO:0032259">
    <property type="term" value="P:methylation"/>
    <property type="evidence" value="ECO:0007669"/>
    <property type="project" value="UniProtKB-KW"/>
</dbReference>
<keyword evidence="2" id="KW-0808">Transferase</keyword>
<organism evidence="2 3">
    <name type="scientific">Streptomyces johnsoniae</name>
    <dbReference type="NCBI Taxonomy" id="3075532"/>
    <lineage>
        <taxon>Bacteria</taxon>
        <taxon>Bacillati</taxon>
        <taxon>Actinomycetota</taxon>
        <taxon>Actinomycetes</taxon>
        <taxon>Kitasatosporales</taxon>
        <taxon>Streptomycetaceae</taxon>
        <taxon>Streptomyces</taxon>
    </lineage>
</organism>
<protein>
    <submittedName>
        <fullName evidence="2">Class I SAM-dependent methyltransferase</fullName>
        <ecNumber evidence="2">2.1.1.-</ecNumber>
    </submittedName>
</protein>
<dbReference type="EC" id="2.1.1.-" evidence="2"/>
<evidence type="ECO:0000313" key="3">
    <source>
        <dbReference type="Proteomes" id="UP001183615"/>
    </source>
</evidence>
<dbReference type="InterPro" id="IPR013217">
    <property type="entry name" value="Methyltransf_12"/>
</dbReference>
<dbReference type="Proteomes" id="UP001183615">
    <property type="component" value="Unassembled WGS sequence"/>
</dbReference>
<dbReference type="Gene3D" id="3.40.50.150">
    <property type="entry name" value="Vaccinia Virus protein VP39"/>
    <property type="match status" value="1"/>
</dbReference>
<keyword evidence="2" id="KW-0489">Methyltransferase</keyword>
<comment type="caution">
    <text evidence="2">The sequence shown here is derived from an EMBL/GenBank/DDBJ whole genome shotgun (WGS) entry which is preliminary data.</text>
</comment>
<dbReference type="Pfam" id="PF08242">
    <property type="entry name" value="Methyltransf_12"/>
    <property type="match status" value="1"/>
</dbReference>
<evidence type="ECO:0000259" key="1">
    <source>
        <dbReference type="Pfam" id="PF08242"/>
    </source>
</evidence>
<name>A0ABU2S7Q5_9ACTN</name>
<proteinExistence type="predicted"/>
<keyword evidence="3" id="KW-1185">Reference proteome</keyword>
<reference evidence="3" key="1">
    <citation type="submission" date="2023-07" db="EMBL/GenBank/DDBJ databases">
        <title>30 novel species of actinomycetes from the DSMZ collection.</title>
        <authorList>
            <person name="Nouioui I."/>
        </authorList>
    </citation>
    <scope>NUCLEOTIDE SEQUENCE [LARGE SCALE GENOMIC DNA]</scope>
    <source>
        <strain evidence="3">DSM 41886</strain>
    </source>
</reference>
<dbReference type="GO" id="GO:0008168">
    <property type="term" value="F:methyltransferase activity"/>
    <property type="evidence" value="ECO:0007669"/>
    <property type="project" value="UniProtKB-KW"/>
</dbReference>
<evidence type="ECO:0000313" key="2">
    <source>
        <dbReference type="EMBL" id="MDT0443685.1"/>
    </source>
</evidence>
<dbReference type="CDD" id="cd02440">
    <property type="entry name" value="AdoMet_MTases"/>
    <property type="match status" value="1"/>
</dbReference>
<gene>
    <name evidence="2" type="ORF">RM779_13945</name>
</gene>
<feature type="domain" description="Methyltransferase type 12" evidence="1">
    <location>
        <begin position="44"/>
        <end position="139"/>
    </location>
</feature>
<dbReference type="PANTHER" id="PTHR43464:SF3">
    <property type="entry name" value="SAM-DEPENDENT METHYLTRANSFERASE"/>
    <property type="match status" value="1"/>
</dbReference>
<sequence length="251" mass="25963">MESYERHLITHAGHPIAAPLSDASVDALLAAALAHVPDGAGRLLDLGCGEGAWPLRALAARPGARAVGVDVNGAALAAAARAAEGAGVADRLTLHETSAAGFTSDQPFDAVLCVGATHAFGGLLQTLTSVRPHLAPGGCVVVGEGFWERPPTPAALAALDAVPEEFADLGTTVELVLEDGWAPVFGHTSSLAEWDDYEWHWTGSLTRWVLDHADHPAAAEALETATAHRAGWLGGYRGVLGFVTLVLRAAR</sequence>
<dbReference type="InterPro" id="IPR029063">
    <property type="entry name" value="SAM-dependent_MTases_sf"/>
</dbReference>
<dbReference type="EMBL" id="JAVREV010000006">
    <property type="protein sequence ID" value="MDT0443685.1"/>
    <property type="molecule type" value="Genomic_DNA"/>
</dbReference>
<accession>A0ABU2S7Q5</accession>
<dbReference type="SUPFAM" id="SSF53335">
    <property type="entry name" value="S-adenosyl-L-methionine-dependent methyltransferases"/>
    <property type="match status" value="1"/>
</dbReference>